<dbReference type="GO" id="GO:0003677">
    <property type="term" value="F:DNA binding"/>
    <property type="evidence" value="ECO:0007669"/>
    <property type="project" value="UniProtKB-KW"/>
</dbReference>
<dbReference type="InterPro" id="IPR014036">
    <property type="entry name" value="DeoR-like_C"/>
</dbReference>
<dbReference type="PROSITE" id="PS51000">
    <property type="entry name" value="HTH_DEOR_2"/>
    <property type="match status" value="1"/>
</dbReference>
<dbReference type="Pfam" id="PF08220">
    <property type="entry name" value="HTH_DeoR"/>
    <property type="match status" value="1"/>
</dbReference>
<dbReference type="PANTHER" id="PTHR30363:SF44">
    <property type="entry name" value="AGA OPERON TRANSCRIPTIONAL REPRESSOR-RELATED"/>
    <property type="match status" value="1"/>
</dbReference>
<dbReference type="InterPro" id="IPR001034">
    <property type="entry name" value="DeoR_HTH"/>
</dbReference>
<keyword evidence="6" id="KW-1185">Reference proteome</keyword>
<dbReference type="InterPro" id="IPR036388">
    <property type="entry name" value="WH-like_DNA-bd_sf"/>
</dbReference>
<evidence type="ECO:0000259" key="4">
    <source>
        <dbReference type="PROSITE" id="PS51000"/>
    </source>
</evidence>
<evidence type="ECO:0000256" key="1">
    <source>
        <dbReference type="ARBA" id="ARBA00023015"/>
    </source>
</evidence>
<dbReference type="InterPro" id="IPR018356">
    <property type="entry name" value="Tscrpt_reg_HTH_DeoR_CS"/>
</dbReference>
<dbReference type="InterPro" id="IPR037171">
    <property type="entry name" value="NagB/RpiA_transferase-like"/>
</dbReference>
<proteinExistence type="predicted"/>
<dbReference type="Gene3D" id="1.10.10.10">
    <property type="entry name" value="Winged helix-like DNA-binding domain superfamily/Winged helix DNA-binding domain"/>
    <property type="match status" value="1"/>
</dbReference>
<evidence type="ECO:0000313" key="6">
    <source>
        <dbReference type="Proteomes" id="UP000321413"/>
    </source>
</evidence>
<organism evidence="5 6">
    <name type="scientific">Massilia arenae</name>
    <dbReference type="NCBI Taxonomy" id="2603288"/>
    <lineage>
        <taxon>Bacteria</taxon>
        <taxon>Pseudomonadati</taxon>
        <taxon>Pseudomonadota</taxon>
        <taxon>Betaproteobacteria</taxon>
        <taxon>Burkholderiales</taxon>
        <taxon>Oxalobacteraceae</taxon>
        <taxon>Telluria group</taxon>
        <taxon>Massilia</taxon>
    </lineage>
</organism>
<protein>
    <submittedName>
        <fullName evidence="5">DeoR/GlpR transcriptional regulator</fullName>
    </submittedName>
</protein>
<dbReference type="SMART" id="SM01134">
    <property type="entry name" value="DeoRC"/>
    <property type="match status" value="1"/>
</dbReference>
<dbReference type="PRINTS" id="PR00037">
    <property type="entry name" value="HTHLACR"/>
</dbReference>
<dbReference type="SUPFAM" id="SSF100950">
    <property type="entry name" value="NagB/RpiA/CoA transferase-like"/>
    <property type="match status" value="1"/>
</dbReference>
<dbReference type="PANTHER" id="PTHR30363">
    <property type="entry name" value="HTH-TYPE TRANSCRIPTIONAL REGULATOR SRLR-RELATED"/>
    <property type="match status" value="1"/>
</dbReference>
<dbReference type="Proteomes" id="UP000321413">
    <property type="component" value="Unassembled WGS sequence"/>
</dbReference>
<dbReference type="AlphaFoldDB" id="A0A5C7FRN2"/>
<dbReference type="InterPro" id="IPR050313">
    <property type="entry name" value="Carb_Metab_HTH_regulators"/>
</dbReference>
<feature type="domain" description="HTH deoR-type" evidence="4">
    <location>
        <begin position="25"/>
        <end position="80"/>
    </location>
</feature>
<dbReference type="SMART" id="SM00420">
    <property type="entry name" value="HTH_DEOR"/>
    <property type="match status" value="1"/>
</dbReference>
<evidence type="ECO:0000313" key="5">
    <source>
        <dbReference type="EMBL" id="TXF98676.1"/>
    </source>
</evidence>
<name>A0A5C7FRN2_9BURK</name>
<evidence type="ECO:0000256" key="2">
    <source>
        <dbReference type="ARBA" id="ARBA00023125"/>
    </source>
</evidence>
<dbReference type="GO" id="GO:0003700">
    <property type="term" value="F:DNA-binding transcription factor activity"/>
    <property type="evidence" value="ECO:0007669"/>
    <property type="project" value="InterPro"/>
</dbReference>
<keyword evidence="1" id="KW-0805">Transcription regulation</keyword>
<reference evidence="5 6" key="1">
    <citation type="submission" date="2019-08" db="EMBL/GenBank/DDBJ databases">
        <title>Massilia golmudensis sp. nov., isolated from sand in the Qinghai-Tibetan Plateau.</title>
        <authorList>
            <person name="Zhang B."/>
        </authorList>
    </citation>
    <scope>NUCLEOTIDE SEQUENCE [LARGE SCALE GENOMIC DNA]</scope>
    <source>
        <strain evidence="5 6">GEM5</strain>
    </source>
</reference>
<dbReference type="PROSITE" id="PS00894">
    <property type="entry name" value="HTH_DEOR_1"/>
    <property type="match status" value="1"/>
</dbReference>
<dbReference type="InterPro" id="IPR036390">
    <property type="entry name" value="WH_DNA-bd_sf"/>
</dbReference>
<dbReference type="Pfam" id="PF00455">
    <property type="entry name" value="DeoRC"/>
    <property type="match status" value="1"/>
</dbReference>
<dbReference type="SUPFAM" id="SSF46785">
    <property type="entry name" value="Winged helix' DNA-binding domain"/>
    <property type="match status" value="1"/>
</dbReference>
<sequence length="279" mass="30228">MLLREFACLCKVTHQPNWSEIMQLPEERRQAIVDAVEREGRVLAAELAGRLATSEDTIRRDLRDLDAAGLLRRVHGGAVRLRRAASFGERAEADLPRKMLLAHGLRACIRPDDTVLIDAGSTHLALARLLEDGCAAAIVTNSPQIALALGHFRRTRIVLLGGTYHPDEGATYGAATLAEVGRLRPDLALVGVCGVDVDRGLAASNPEEAALKEAMLAVSARCAAAVLNERFDERAAFMFGALERIDQLVLESDAPPQAVARLRERHPQLDLTLTAKAEA</sequence>
<dbReference type="EMBL" id="VPFD01000016">
    <property type="protein sequence ID" value="TXF98676.1"/>
    <property type="molecule type" value="Genomic_DNA"/>
</dbReference>
<evidence type="ECO:0000256" key="3">
    <source>
        <dbReference type="ARBA" id="ARBA00023163"/>
    </source>
</evidence>
<accession>A0A5C7FRN2</accession>
<gene>
    <name evidence="5" type="ORF">FVD38_15395</name>
</gene>
<comment type="caution">
    <text evidence="5">The sequence shown here is derived from an EMBL/GenBank/DDBJ whole genome shotgun (WGS) entry which is preliminary data.</text>
</comment>
<keyword evidence="3" id="KW-0804">Transcription</keyword>
<keyword evidence="2" id="KW-0238">DNA-binding</keyword>